<accession>A0AAD5PS47</accession>
<evidence type="ECO:0008006" key="3">
    <source>
        <dbReference type="Google" id="ProtNLM"/>
    </source>
</evidence>
<evidence type="ECO:0000313" key="2">
    <source>
        <dbReference type="Proteomes" id="UP000820818"/>
    </source>
</evidence>
<protein>
    <recommendedName>
        <fullName evidence="3">DUF4218 domain-containing protein</fullName>
    </recommendedName>
</protein>
<reference evidence="1 2" key="1">
    <citation type="submission" date="2022-05" db="EMBL/GenBank/DDBJ databases">
        <title>A multi-omics perspective on studying reproductive biology in Daphnia sinensis.</title>
        <authorList>
            <person name="Jia J."/>
        </authorList>
    </citation>
    <scope>NUCLEOTIDE SEQUENCE [LARGE SCALE GENOMIC DNA]</scope>
    <source>
        <strain evidence="1 2">WSL</strain>
    </source>
</reference>
<dbReference type="AlphaFoldDB" id="A0AAD5PS47"/>
<organism evidence="1 2">
    <name type="scientific">Daphnia sinensis</name>
    <dbReference type="NCBI Taxonomy" id="1820382"/>
    <lineage>
        <taxon>Eukaryota</taxon>
        <taxon>Metazoa</taxon>
        <taxon>Ecdysozoa</taxon>
        <taxon>Arthropoda</taxon>
        <taxon>Crustacea</taxon>
        <taxon>Branchiopoda</taxon>
        <taxon>Diplostraca</taxon>
        <taxon>Cladocera</taxon>
        <taxon>Anomopoda</taxon>
        <taxon>Daphniidae</taxon>
        <taxon>Daphnia</taxon>
        <taxon>Daphnia similis group</taxon>
    </lineage>
</organism>
<dbReference type="Proteomes" id="UP000820818">
    <property type="component" value="Linkage Group LG8"/>
</dbReference>
<dbReference type="PANTHER" id="PTHR33053:SF9">
    <property type="entry name" value="AGAP000105-PA"/>
    <property type="match status" value="1"/>
</dbReference>
<proteinExistence type="predicted"/>
<evidence type="ECO:0000313" key="1">
    <source>
        <dbReference type="EMBL" id="KAI9554939.1"/>
    </source>
</evidence>
<comment type="caution">
    <text evidence="1">The sequence shown here is derived from an EMBL/GenBank/DDBJ whole genome shotgun (WGS) entry which is preliminary data.</text>
</comment>
<dbReference type="EMBL" id="WJBH02000008">
    <property type="protein sequence ID" value="KAI9554939.1"/>
    <property type="molecule type" value="Genomic_DNA"/>
</dbReference>
<dbReference type="PANTHER" id="PTHR33053">
    <property type="entry name" value="PROTEIN, PUTATIVE-RELATED"/>
    <property type="match status" value="1"/>
</dbReference>
<name>A0AAD5PS47_9CRUS</name>
<gene>
    <name evidence="1" type="ORF">GHT06_020219</name>
</gene>
<sequence length="262" mass="30429">MKCETEGEYVYNDCGRGGRVTYPKVDALLRTEESYLNREQSLHQMGLSILENLAIDMTEAFFLDPMHLVYLGGMKKLLHIWVNERRSMKIRMSSKLINEICRLLVSIEELIPVELSRKTRTLDELSRFKATKFRLLLLPDVVYNHFLLLHVAIRILSCESSVQSQENIEYANVLLVNFINQSPAIYGDKFITYNVHNICHLSEECRRLGALENFSCFVFENHLGKLKNLVKKSAKPLEQLVNRIRKHVIIPLLNVLYYGILI</sequence>
<keyword evidence="2" id="KW-1185">Reference proteome</keyword>